<dbReference type="AlphaFoldDB" id="A0A506Y1M2"/>
<organism evidence="5 6">
    <name type="scientific">Schumannella soli</name>
    <dbReference type="NCBI Taxonomy" id="2590779"/>
    <lineage>
        <taxon>Bacteria</taxon>
        <taxon>Bacillati</taxon>
        <taxon>Actinomycetota</taxon>
        <taxon>Actinomycetes</taxon>
        <taxon>Micrococcales</taxon>
        <taxon>Microbacteriaceae</taxon>
        <taxon>Schumannella</taxon>
    </lineage>
</organism>
<feature type="domain" description="HTH gntR-type" evidence="4">
    <location>
        <begin position="13"/>
        <end position="85"/>
    </location>
</feature>
<evidence type="ECO:0000256" key="2">
    <source>
        <dbReference type="ARBA" id="ARBA00023125"/>
    </source>
</evidence>
<evidence type="ECO:0000259" key="4">
    <source>
        <dbReference type="PROSITE" id="PS50949"/>
    </source>
</evidence>
<dbReference type="SMART" id="SM00345">
    <property type="entry name" value="HTH_GNTR"/>
    <property type="match status" value="1"/>
</dbReference>
<dbReference type="OrthoDB" id="3567645at2"/>
<reference evidence="5 6" key="1">
    <citation type="submission" date="2019-06" db="EMBL/GenBank/DDBJ databases">
        <authorList>
            <person name="Li F."/>
        </authorList>
    </citation>
    <scope>NUCLEOTIDE SEQUENCE [LARGE SCALE GENOMIC DNA]</scope>
    <source>
        <strain evidence="5 6">10F1D-1</strain>
    </source>
</reference>
<dbReference type="SMART" id="SM00895">
    <property type="entry name" value="FCD"/>
    <property type="match status" value="1"/>
</dbReference>
<sequence length="247" mass="26912">MATSDAWEPVQRMRTYEQVMAQIEERILDGRLKPGDHLPSERELAVALGVSRPSLRESLRVLEALGVVDVRRGGGADGGAVLLSTPGEGLVNLLKLQFALGHFTATDVVETRVALETWSCTEAAYRSTDADHRELAAILDRMDDPQITTAEFNQLDAAFHQRIADSTGNALTAQVMGSLRTTIHRQMIEAYARLADWKTTATTVRAEHREILAAIVAQDGAGAGRLVQDHINSFYTNGQIGGAPRPE</sequence>
<dbReference type="PROSITE" id="PS50949">
    <property type="entry name" value="HTH_GNTR"/>
    <property type="match status" value="1"/>
</dbReference>
<evidence type="ECO:0000313" key="6">
    <source>
        <dbReference type="Proteomes" id="UP000316252"/>
    </source>
</evidence>
<dbReference type="Gene3D" id="1.20.120.530">
    <property type="entry name" value="GntR ligand-binding domain-like"/>
    <property type="match status" value="1"/>
</dbReference>
<dbReference type="InterPro" id="IPR036390">
    <property type="entry name" value="WH_DNA-bd_sf"/>
</dbReference>
<dbReference type="Pfam" id="PF07729">
    <property type="entry name" value="FCD"/>
    <property type="match status" value="1"/>
</dbReference>
<keyword evidence="6" id="KW-1185">Reference proteome</keyword>
<keyword evidence="2" id="KW-0238">DNA-binding</keyword>
<dbReference type="Pfam" id="PF00392">
    <property type="entry name" value="GntR"/>
    <property type="match status" value="1"/>
</dbReference>
<dbReference type="EMBL" id="VHQG01000002">
    <property type="protein sequence ID" value="TPW75793.1"/>
    <property type="molecule type" value="Genomic_DNA"/>
</dbReference>
<evidence type="ECO:0000256" key="1">
    <source>
        <dbReference type="ARBA" id="ARBA00023015"/>
    </source>
</evidence>
<dbReference type="RefSeq" id="WP_141163153.1">
    <property type="nucleotide sequence ID" value="NZ_VHQG01000002.1"/>
</dbReference>
<name>A0A506Y1M2_9MICO</name>
<dbReference type="InterPro" id="IPR011711">
    <property type="entry name" value="GntR_C"/>
</dbReference>
<keyword evidence="1" id="KW-0805">Transcription regulation</keyword>
<keyword evidence="3" id="KW-0804">Transcription</keyword>
<comment type="caution">
    <text evidence="5">The sequence shown here is derived from an EMBL/GenBank/DDBJ whole genome shotgun (WGS) entry which is preliminary data.</text>
</comment>
<gene>
    <name evidence="5" type="ORF">FJ657_07975</name>
</gene>
<dbReference type="SUPFAM" id="SSF46785">
    <property type="entry name" value="Winged helix' DNA-binding domain"/>
    <property type="match status" value="1"/>
</dbReference>
<proteinExistence type="predicted"/>
<evidence type="ECO:0000313" key="5">
    <source>
        <dbReference type="EMBL" id="TPW75793.1"/>
    </source>
</evidence>
<dbReference type="CDD" id="cd07377">
    <property type="entry name" value="WHTH_GntR"/>
    <property type="match status" value="1"/>
</dbReference>
<dbReference type="Gene3D" id="1.10.10.10">
    <property type="entry name" value="Winged helix-like DNA-binding domain superfamily/Winged helix DNA-binding domain"/>
    <property type="match status" value="1"/>
</dbReference>
<dbReference type="PANTHER" id="PTHR43537">
    <property type="entry name" value="TRANSCRIPTIONAL REGULATOR, GNTR FAMILY"/>
    <property type="match status" value="1"/>
</dbReference>
<dbReference type="GO" id="GO:0003700">
    <property type="term" value="F:DNA-binding transcription factor activity"/>
    <property type="evidence" value="ECO:0007669"/>
    <property type="project" value="InterPro"/>
</dbReference>
<accession>A0A506Y1M2</accession>
<protein>
    <submittedName>
        <fullName evidence="5">FadR family transcriptional regulator</fullName>
    </submittedName>
</protein>
<dbReference type="PANTHER" id="PTHR43537:SF5">
    <property type="entry name" value="UXU OPERON TRANSCRIPTIONAL REGULATOR"/>
    <property type="match status" value="1"/>
</dbReference>
<dbReference type="InterPro" id="IPR008920">
    <property type="entry name" value="TF_FadR/GntR_C"/>
</dbReference>
<dbReference type="Proteomes" id="UP000316252">
    <property type="component" value="Unassembled WGS sequence"/>
</dbReference>
<dbReference type="InterPro" id="IPR036388">
    <property type="entry name" value="WH-like_DNA-bd_sf"/>
</dbReference>
<dbReference type="InterPro" id="IPR000524">
    <property type="entry name" value="Tscrpt_reg_HTH_GntR"/>
</dbReference>
<evidence type="ECO:0000256" key="3">
    <source>
        <dbReference type="ARBA" id="ARBA00023163"/>
    </source>
</evidence>
<dbReference type="GO" id="GO:0003677">
    <property type="term" value="F:DNA binding"/>
    <property type="evidence" value="ECO:0007669"/>
    <property type="project" value="UniProtKB-KW"/>
</dbReference>
<dbReference type="SUPFAM" id="SSF48008">
    <property type="entry name" value="GntR ligand-binding domain-like"/>
    <property type="match status" value="1"/>
</dbReference>
<dbReference type="PRINTS" id="PR00035">
    <property type="entry name" value="HTHGNTR"/>
</dbReference>